<organism evidence="1 2">
    <name type="scientific">Sphingomonas aerophila</name>
    <dbReference type="NCBI Taxonomy" id="1344948"/>
    <lineage>
        <taxon>Bacteria</taxon>
        <taxon>Pseudomonadati</taxon>
        <taxon>Pseudomonadota</taxon>
        <taxon>Alphaproteobacteria</taxon>
        <taxon>Sphingomonadales</taxon>
        <taxon>Sphingomonadaceae</taxon>
        <taxon>Sphingomonas</taxon>
    </lineage>
</organism>
<evidence type="ECO:0000313" key="2">
    <source>
        <dbReference type="Proteomes" id="UP000546200"/>
    </source>
</evidence>
<protein>
    <submittedName>
        <fullName evidence="1">Uncharacterized protein</fullName>
    </submittedName>
</protein>
<gene>
    <name evidence="1" type="ORF">FHS94_003643</name>
</gene>
<keyword evidence="2" id="KW-1185">Reference proteome</keyword>
<accession>A0A7W9BH56</accession>
<dbReference type="RefSeq" id="WP_184060334.1">
    <property type="nucleotide sequence ID" value="NZ_JACIJK010000014.1"/>
</dbReference>
<name>A0A7W9BH56_9SPHN</name>
<comment type="caution">
    <text evidence="1">The sequence shown here is derived from an EMBL/GenBank/DDBJ whole genome shotgun (WGS) entry which is preliminary data.</text>
</comment>
<reference evidence="1 2" key="1">
    <citation type="submission" date="2020-08" db="EMBL/GenBank/DDBJ databases">
        <title>Genomic Encyclopedia of Type Strains, Phase IV (KMG-IV): sequencing the most valuable type-strain genomes for metagenomic binning, comparative biology and taxonomic classification.</title>
        <authorList>
            <person name="Goeker M."/>
        </authorList>
    </citation>
    <scope>NUCLEOTIDE SEQUENCE [LARGE SCALE GENOMIC DNA]</scope>
    <source>
        <strain evidence="1 2">DSM 100044</strain>
    </source>
</reference>
<proteinExistence type="predicted"/>
<dbReference type="AlphaFoldDB" id="A0A7W9BH56"/>
<dbReference type="EMBL" id="JACIJK010000014">
    <property type="protein sequence ID" value="MBB5716771.1"/>
    <property type="molecule type" value="Genomic_DNA"/>
</dbReference>
<dbReference type="Proteomes" id="UP000546200">
    <property type="component" value="Unassembled WGS sequence"/>
</dbReference>
<evidence type="ECO:0000313" key="1">
    <source>
        <dbReference type="EMBL" id="MBB5716771.1"/>
    </source>
</evidence>
<sequence>MDTIAVSRIKVAVGVSSADGLLVLNDGALVAVFVHLEADYYGPDNGRWYLEAGFGPCAGSPRTFDTIAAALRWIAERLGLEDGGVLPPITPS</sequence>